<protein>
    <submittedName>
        <fullName evidence="1">Uncharacterized protein</fullName>
    </submittedName>
</protein>
<dbReference type="RefSeq" id="XP_066719016.1">
    <property type="nucleotide sequence ID" value="XM_066854738.1"/>
</dbReference>
<dbReference type="GeneID" id="92087801"/>
<organism evidence="1 2">
    <name type="scientific">Apiospora phragmitis</name>
    <dbReference type="NCBI Taxonomy" id="2905665"/>
    <lineage>
        <taxon>Eukaryota</taxon>
        <taxon>Fungi</taxon>
        <taxon>Dikarya</taxon>
        <taxon>Ascomycota</taxon>
        <taxon>Pezizomycotina</taxon>
        <taxon>Sordariomycetes</taxon>
        <taxon>Xylariomycetidae</taxon>
        <taxon>Amphisphaeriales</taxon>
        <taxon>Apiosporaceae</taxon>
        <taxon>Apiospora</taxon>
    </lineage>
</organism>
<evidence type="ECO:0000313" key="1">
    <source>
        <dbReference type="EMBL" id="KAK8076057.1"/>
    </source>
</evidence>
<accession>A0ABR1VZ04</accession>
<proteinExistence type="predicted"/>
<dbReference type="EMBL" id="JAQQWL010000004">
    <property type="protein sequence ID" value="KAK8076057.1"/>
    <property type="molecule type" value="Genomic_DNA"/>
</dbReference>
<comment type="caution">
    <text evidence="1">The sequence shown here is derived from an EMBL/GenBank/DDBJ whole genome shotgun (WGS) entry which is preliminary data.</text>
</comment>
<dbReference type="Proteomes" id="UP001480595">
    <property type="component" value="Unassembled WGS sequence"/>
</dbReference>
<gene>
    <name evidence="1" type="ORF">PG994_003329</name>
</gene>
<sequence length="146" mass="14386">MLTNTTTTITITTTTATVIHTTTSGHPWGRQTKEPPASPCGCNGCRSWGSSLVCGRCADAGCSPVGPAGRVVAGAVGLVDQSVIDADAAAADPAAAGKKEDAKIKKLAAAIGRAVAIANASGFSGVTGGGDLATPSGRRRRHSSVA</sequence>
<evidence type="ECO:0000313" key="2">
    <source>
        <dbReference type="Proteomes" id="UP001480595"/>
    </source>
</evidence>
<keyword evidence="2" id="KW-1185">Reference proteome</keyword>
<reference evidence="1 2" key="1">
    <citation type="submission" date="2023-01" db="EMBL/GenBank/DDBJ databases">
        <title>Analysis of 21 Apiospora genomes using comparative genomics revels a genus with tremendous synthesis potential of carbohydrate active enzymes and secondary metabolites.</title>
        <authorList>
            <person name="Sorensen T."/>
        </authorList>
    </citation>
    <scope>NUCLEOTIDE SEQUENCE [LARGE SCALE GENOMIC DNA]</scope>
    <source>
        <strain evidence="1 2">CBS 135458</strain>
    </source>
</reference>
<name>A0ABR1VZ04_9PEZI</name>